<proteinExistence type="predicted"/>
<evidence type="ECO:0000313" key="3">
    <source>
        <dbReference type="Proteomes" id="UP000003340"/>
    </source>
</evidence>
<evidence type="ECO:0000313" key="2">
    <source>
        <dbReference type="EMBL" id="EEG28978.1"/>
    </source>
</evidence>
<evidence type="ECO:0000256" key="1">
    <source>
        <dbReference type="SAM" id="Phobius"/>
    </source>
</evidence>
<keyword evidence="1" id="KW-1133">Transmembrane helix</keyword>
<keyword evidence="1" id="KW-0812">Transmembrane</keyword>
<feature type="transmembrane region" description="Helical" evidence="1">
    <location>
        <begin position="7"/>
        <end position="26"/>
    </location>
</feature>
<reference evidence="2 3" key="1">
    <citation type="submission" date="2009-01" db="EMBL/GenBank/DDBJ databases">
        <authorList>
            <person name="Fulton L."/>
            <person name="Clifton S."/>
            <person name="Fulton B."/>
            <person name="Xu J."/>
            <person name="Minx P."/>
            <person name="Pepin K.H."/>
            <person name="Johnson M."/>
            <person name="Bhonagiri V."/>
            <person name="Nash W.E."/>
            <person name="Mardis E.R."/>
            <person name="Wilson R.K."/>
        </authorList>
    </citation>
    <scope>NUCLEOTIDE SEQUENCE [LARGE SCALE GENOMIC DNA]</scope>
    <source>
        <strain evidence="2 3">DSM 5476</strain>
    </source>
</reference>
<sequence>MQGTLNSLELFCIAHFVVSLLTILSLREGVHHFLHLRRGKRPYKELLKSSSILSRITLSFAVDRAKRHAQRCNHLVLLYQVYCPVACIIFAIALLGLNNPPLGAVAPWLICGKFLLLDLPFVIYYYSNTHPSGVGRIRDWNFR</sequence>
<keyword evidence="3" id="KW-1185">Reference proteome</keyword>
<dbReference type="STRING" id="537013.CLOSTMETH_03393"/>
<feature type="transmembrane region" description="Helical" evidence="1">
    <location>
        <begin position="75"/>
        <end position="97"/>
    </location>
</feature>
<accession>C0EHP8</accession>
<dbReference type="HOGENOM" id="CLU_1802757_0_0_9"/>
<feature type="transmembrane region" description="Helical" evidence="1">
    <location>
        <begin position="103"/>
        <end position="126"/>
    </location>
</feature>
<organism evidence="2 3">
    <name type="scientific">[Clostridium] methylpentosum DSM 5476</name>
    <dbReference type="NCBI Taxonomy" id="537013"/>
    <lineage>
        <taxon>Bacteria</taxon>
        <taxon>Bacillati</taxon>
        <taxon>Bacillota</taxon>
        <taxon>Clostridia</taxon>
        <taxon>Eubacteriales</taxon>
        <taxon>Oscillospiraceae</taxon>
        <taxon>Oscillospiraceae incertae sedis</taxon>
    </lineage>
</organism>
<keyword evidence="1" id="KW-0472">Membrane</keyword>
<protein>
    <submittedName>
        <fullName evidence="2">Uncharacterized protein</fullName>
    </submittedName>
</protein>
<name>C0EHP8_9FIRM</name>
<dbReference type="EMBL" id="ACEC01000119">
    <property type="protein sequence ID" value="EEG28978.1"/>
    <property type="molecule type" value="Genomic_DNA"/>
</dbReference>
<dbReference type="Proteomes" id="UP000003340">
    <property type="component" value="Unassembled WGS sequence"/>
</dbReference>
<reference evidence="2 3" key="2">
    <citation type="submission" date="2009-02" db="EMBL/GenBank/DDBJ databases">
        <title>Draft genome sequence of Clostridium methylpentosum (DSM 5476).</title>
        <authorList>
            <person name="Sudarsanam P."/>
            <person name="Ley R."/>
            <person name="Guruge J."/>
            <person name="Turnbaugh P.J."/>
            <person name="Mahowald M."/>
            <person name="Liep D."/>
            <person name="Gordon J."/>
        </authorList>
    </citation>
    <scope>NUCLEOTIDE SEQUENCE [LARGE SCALE GENOMIC DNA]</scope>
    <source>
        <strain evidence="2 3">DSM 5476</strain>
    </source>
</reference>
<dbReference type="AlphaFoldDB" id="C0EHP8"/>
<gene>
    <name evidence="2" type="ORF">CLOSTMETH_03393</name>
</gene>
<comment type="caution">
    <text evidence="2">The sequence shown here is derived from an EMBL/GenBank/DDBJ whole genome shotgun (WGS) entry which is preliminary data.</text>
</comment>